<dbReference type="SUPFAM" id="SSF88723">
    <property type="entry name" value="PIN domain-like"/>
    <property type="match status" value="1"/>
</dbReference>
<protein>
    <recommendedName>
        <fullName evidence="4">XPG N-terminal domain-containing protein</fullName>
    </recommendedName>
</protein>
<dbReference type="GeneID" id="54366481"/>
<sequence length="205" mass="23047">MNNDSSAFNIWAKDEGYWIEDSISAFSQVTDAKVAFDAEDYLNSFLTGGHATYEPLVPALGGIPFTLNSHIDTLLSELQNAGIKPLFIFPGGRAMSRDRITTSRYSKIEAISITITHSRHGARRYGRHLNERTTTNFWARPVQPTKARRRYWLRLSSYAWTCLTTARYSPTRHTTRVSQEGPTPTAPMSTSSVELPVWSTSAARQ</sequence>
<dbReference type="AlphaFoldDB" id="A0A6J3MGH0"/>
<feature type="region of interest" description="Disordered" evidence="1">
    <location>
        <begin position="171"/>
        <end position="205"/>
    </location>
</feature>
<evidence type="ECO:0008006" key="4">
    <source>
        <dbReference type="Google" id="ProtNLM"/>
    </source>
</evidence>
<evidence type="ECO:0000256" key="1">
    <source>
        <dbReference type="SAM" id="MobiDB-lite"/>
    </source>
</evidence>
<gene>
    <name evidence="3" type="ORF">K489DRAFT_5094</name>
</gene>
<organism evidence="3">
    <name type="scientific">Dissoconium aciculare CBS 342.82</name>
    <dbReference type="NCBI Taxonomy" id="1314786"/>
    <lineage>
        <taxon>Eukaryota</taxon>
        <taxon>Fungi</taxon>
        <taxon>Dikarya</taxon>
        <taxon>Ascomycota</taxon>
        <taxon>Pezizomycotina</taxon>
        <taxon>Dothideomycetes</taxon>
        <taxon>Dothideomycetidae</taxon>
        <taxon>Mycosphaerellales</taxon>
        <taxon>Dissoconiaceae</taxon>
        <taxon>Dissoconium</taxon>
    </lineage>
</organism>
<reference evidence="3" key="1">
    <citation type="submission" date="2020-01" db="EMBL/GenBank/DDBJ databases">
        <authorList>
            <consortium name="DOE Joint Genome Institute"/>
            <person name="Haridas S."/>
            <person name="Albert R."/>
            <person name="Binder M."/>
            <person name="Bloem J."/>
            <person name="Labutti K."/>
            <person name="Salamov A."/>
            <person name="Andreopoulos B."/>
            <person name="Baker S.E."/>
            <person name="Barry K."/>
            <person name="Bills G."/>
            <person name="Bluhm B.H."/>
            <person name="Cannon C."/>
            <person name="Castanera R."/>
            <person name="Culley D.E."/>
            <person name="Daum C."/>
            <person name="Ezra D."/>
            <person name="Gonzalez J.B."/>
            <person name="Henrissat B."/>
            <person name="Kuo A."/>
            <person name="Liang C."/>
            <person name="Lipzen A."/>
            <person name="Lutzoni F."/>
            <person name="Magnuson J."/>
            <person name="Mondo S."/>
            <person name="Nolan M."/>
            <person name="Ohm R."/>
            <person name="Pangilinan J."/>
            <person name="Park H.-J."/>
            <person name="Ramirez L."/>
            <person name="Alfaro M."/>
            <person name="Sun H."/>
            <person name="Tritt A."/>
            <person name="Yoshinaga Y."/>
            <person name="Zwiers L.-H."/>
            <person name="Turgeon B.G."/>
            <person name="Goodwin S.B."/>
            <person name="Spatafora J.W."/>
            <person name="Crous P.W."/>
            <person name="Grigoriev I.V."/>
        </authorList>
    </citation>
    <scope>NUCLEOTIDE SEQUENCE</scope>
    <source>
        <strain evidence="3">CBS 342.82</strain>
    </source>
</reference>
<accession>A0A6J3MGH0</accession>
<proteinExistence type="predicted"/>
<evidence type="ECO:0000313" key="3">
    <source>
        <dbReference type="RefSeq" id="XP_033464086.1"/>
    </source>
</evidence>
<dbReference type="OrthoDB" id="17262at2759"/>
<reference evidence="3" key="3">
    <citation type="submission" date="2025-08" db="UniProtKB">
        <authorList>
            <consortium name="RefSeq"/>
        </authorList>
    </citation>
    <scope>IDENTIFICATION</scope>
    <source>
        <strain evidence="3">CBS 342.82</strain>
    </source>
</reference>
<dbReference type="Gene3D" id="3.40.50.1010">
    <property type="entry name" value="5'-nuclease"/>
    <property type="match status" value="1"/>
</dbReference>
<name>A0A6J3MGH0_9PEZI</name>
<reference evidence="3" key="2">
    <citation type="submission" date="2020-04" db="EMBL/GenBank/DDBJ databases">
        <authorList>
            <consortium name="NCBI Genome Project"/>
        </authorList>
    </citation>
    <scope>NUCLEOTIDE SEQUENCE</scope>
    <source>
        <strain evidence="3">CBS 342.82</strain>
    </source>
</reference>
<dbReference type="Proteomes" id="UP000504637">
    <property type="component" value="Unplaced"/>
</dbReference>
<dbReference type="RefSeq" id="XP_033464086.1">
    <property type="nucleotide sequence ID" value="XM_033608681.1"/>
</dbReference>
<evidence type="ECO:0000313" key="2">
    <source>
        <dbReference type="Proteomes" id="UP000504637"/>
    </source>
</evidence>
<keyword evidence="2" id="KW-1185">Reference proteome</keyword>
<dbReference type="InterPro" id="IPR029060">
    <property type="entry name" value="PIN-like_dom_sf"/>
</dbReference>